<accession>A0AAE2RUB5</accession>
<dbReference type="RefSeq" id="WP_011968703.1">
    <property type="nucleotide sequence ID" value="NZ_CP073279.1"/>
</dbReference>
<evidence type="ECO:0000313" key="1">
    <source>
        <dbReference type="EMBL" id="MBF7811965.1"/>
    </source>
</evidence>
<organism evidence="1 3">
    <name type="scientific">Clostridium beijerinckii</name>
    <name type="common">Clostridium MP</name>
    <dbReference type="NCBI Taxonomy" id="1520"/>
    <lineage>
        <taxon>Bacteria</taxon>
        <taxon>Bacillati</taxon>
        <taxon>Bacillota</taxon>
        <taxon>Clostridia</taxon>
        <taxon>Eubacteriales</taxon>
        <taxon>Clostridiaceae</taxon>
        <taxon>Clostridium</taxon>
    </lineage>
</organism>
<reference evidence="2" key="3">
    <citation type="journal article" date="2022" name="Nat. Biotechnol.">
        <title>Carbon-negative production of acetone and isopropanol by gas fermentation at industrial pilot scale.</title>
        <authorList>
            <person name="Liew F.E."/>
            <person name="Nogle R."/>
            <person name="Abdalla T."/>
            <person name="Rasor B.J."/>
            <person name="Canter C."/>
            <person name="Jensen R.O."/>
            <person name="Wang L."/>
            <person name="Strutz J."/>
            <person name="Chirania P."/>
            <person name="De Tissera S."/>
            <person name="Mueller A.P."/>
            <person name="Ruan Z."/>
            <person name="Gao A."/>
            <person name="Tran L."/>
            <person name="Engle N.L."/>
            <person name="Bromley J.C."/>
            <person name="Daniell J."/>
            <person name="Conrado R."/>
            <person name="Tschaplinski T.J."/>
            <person name="Giannone R.J."/>
            <person name="Hettich R.L."/>
            <person name="Karim A.S."/>
            <person name="Simpson S.D."/>
            <person name="Brown S.D."/>
            <person name="Leang C."/>
            <person name="Jewett M.C."/>
            <person name="Kopke M."/>
        </authorList>
    </citation>
    <scope>NUCLEOTIDE SEQUENCE</scope>
    <source>
        <strain evidence="2">DJ080</strain>
    </source>
</reference>
<dbReference type="AlphaFoldDB" id="A0AAE2RUB5"/>
<dbReference type="Proteomes" id="UP000631418">
    <property type="component" value="Unassembled WGS sequence"/>
</dbReference>
<protein>
    <submittedName>
        <fullName evidence="1">Uncharacterized protein</fullName>
    </submittedName>
</protein>
<evidence type="ECO:0000313" key="3">
    <source>
        <dbReference type="Proteomes" id="UP000631418"/>
    </source>
</evidence>
<reference evidence="1" key="2">
    <citation type="submission" date="2020-11" db="EMBL/GenBank/DDBJ databases">
        <authorList>
            <person name="Thieme N."/>
            <person name="Liebl W."/>
            <person name="Zverlov V."/>
        </authorList>
    </citation>
    <scope>NUCLEOTIDE SEQUENCE</scope>
    <source>
        <strain evidence="1">NT08</strain>
    </source>
</reference>
<proteinExistence type="predicted"/>
<evidence type="ECO:0000313" key="2">
    <source>
        <dbReference type="EMBL" id="NRT88875.1"/>
    </source>
</evidence>
<dbReference type="EMBL" id="JABSWW010000001">
    <property type="protein sequence ID" value="NRT88875.1"/>
    <property type="molecule type" value="Genomic_DNA"/>
</dbReference>
<reference evidence="2" key="1">
    <citation type="submission" date="2020-05" db="EMBL/GenBank/DDBJ databases">
        <authorList>
            <person name="Brown S."/>
            <person name="Huntemann M."/>
            <person name="Clum A."/>
            <person name="Spunde A."/>
            <person name="Palaniappan K."/>
            <person name="Ritter S."/>
            <person name="Mikhailova N."/>
            <person name="Chen I.-M."/>
            <person name="Stamatis D."/>
            <person name="Reddy T."/>
            <person name="O'Malley R."/>
            <person name="Daum C."/>
            <person name="Shapiro N."/>
            <person name="Ivanova N."/>
            <person name="Kyrpides N."/>
            <person name="Woyke T."/>
        </authorList>
    </citation>
    <scope>NUCLEOTIDE SEQUENCE</scope>
    <source>
        <strain evidence="2">DJ080</strain>
    </source>
</reference>
<name>A0AAE2RUB5_CLOBE</name>
<sequence>MSNNYKFQDKEYSSNLFLEAMETVATRVAKSLFVLNCYTEGIIKAVLTENKYTVQLTNGELYDLPARQGLTLAVNNIVLVVQVNGDINKRFIDCIRPY</sequence>
<dbReference type="Proteomes" id="UP001193748">
    <property type="component" value="Unassembled WGS sequence"/>
</dbReference>
<gene>
    <name evidence="2" type="ORF">B0H41_002554</name>
    <name evidence="1" type="ORF">IS491_25570</name>
</gene>
<dbReference type="EMBL" id="JADOEF010000004">
    <property type="protein sequence ID" value="MBF7811965.1"/>
    <property type="molecule type" value="Genomic_DNA"/>
</dbReference>
<comment type="caution">
    <text evidence="1">The sequence shown here is derived from an EMBL/GenBank/DDBJ whole genome shotgun (WGS) entry which is preliminary data.</text>
</comment>